<keyword evidence="4" id="KW-0812">Transmembrane</keyword>
<evidence type="ECO:0000256" key="2">
    <source>
        <dbReference type="ARBA" id="ARBA00022448"/>
    </source>
</evidence>
<comment type="caution">
    <text evidence="14">The sequence shown here is derived from an EMBL/GenBank/DDBJ whole genome shotgun (WGS) entry which is preliminary data.</text>
</comment>
<feature type="chain" id="PRO_5046983251" evidence="12">
    <location>
        <begin position="23"/>
        <end position="509"/>
    </location>
</feature>
<evidence type="ECO:0000256" key="8">
    <source>
        <dbReference type="ARBA" id="ARBA00023136"/>
    </source>
</evidence>
<dbReference type="PRINTS" id="PR01021">
    <property type="entry name" value="OMPADOMAIN"/>
</dbReference>
<organism evidence="14 15">
    <name type="scientific">Spectribacter acetivorans</name>
    <dbReference type="NCBI Taxonomy" id="3075603"/>
    <lineage>
        <taxon>Bacteria</taxon>
        <taxon>Pseudomonadati</taxon>
        <taxon>Pseudomonadota</taxon>
        <taxon>Gammaproteobacteria</taxon>
        <taxon>Salinisphaerales</taxon>
        <taxon>Salinisphaeraceae</taxon>
        <taxon>Spectribacter</taxon>
    </lineage>
</organism>
<name>A0ABU3BAG6_9GAMM</name>
<evidence type="ECO:0000256" key="11">
    <source>
        <dbReference type="SAM" id="MobiDB-lite"/>
    </source>
</evidence>
<feature type="region of interest" description="Disordered" evidence="11">
    <location>
        <begin position="78"/>
        <end position="98"/>
    </location>
</feature>
<dbReference type="InterPro" id="IPR006665">
    <property type="entry name" value="OmpA-like"/>
</dbReference>
<feature type="domain" description="OmpA-like" evidence="13">
    <location>
        <begin position="386"/>
        <end position="509"/>
    </location>
</feature>
<dbReference type="Gene3D" id="3.30.1330.60">
    <property type="entry name" value="OmpA-like domain"/>
    <property type="match status" value="1"/>
</dbReference>
<dbReference type="InterPro" id="IPR003367">
    <property type="entry name" value="Thrombospondin_3-like_rpt"/>
</dbReference>
<dbReference type="Pfam" id="PF13505">
    <property type="entry name" value="OMP_b-brl"/>
    <property type="match status" value="1"/>
</dbReference>
<feature type="compositionally biased region" description="Basic and acidic residues" evidence="11">
    <location>
        <begin position="492"/>
        <end position="503"/>
    </location>
</feature>
<dbReference type="InterPro" id="IPR027385">
    <property type="entry name" value="Beta-barrel_OMP"/>
</dbReference>
<protein>
    <submittedName>
        <fullName evidence="14">OmpA family protein</fullName>
    </submittedName>
</protein>
<reference evidence="14 15" key="1">
    <citation type="submission" date="2023-09" db="EMBL/GenBank/DDBJ databases">
        <authorList>
            <person name="Rey-Velasco X."/>
        </authorList>
    </citation>
    <scope>NUCLEOTIDE SEQUENCE [LARGE SCALE GENOMIC DNA]</scope>
    <source>
        <strain evidence="14 15">P385</strain>
    </source>
</reference>
<feature type="compositionally biased region" description="Gly residues" evidence="11">
    <location>
        <begin position="49"/>
        <end position="63"/>
    </location>
</feature>
<keyword evidence="8 10" id="KW-0472">Membrane</keyword>
<dbReference type="Pfam" id="PF00691">
    <property type="entry name" value="OmpA"/>
    <property type="match status" value="1"/>
</dbReference>
<dbReference type="SUPFAM" id="SSF56925">
    <property type="entry name" value="OMPA-like"/>
    <property type="match status" value="1"/>
</dbReference>
<dbReference type="CDD" id="cd07185">
    <property type="entry name" value="OmpA_C-like"/>
    <property type="match status" value="1"/>
</dbReference>
<dbReference type="Pfam" id="PF02412">
    <property type="entry name" value="TSP_3"/>
    <property type="match status" value="4"/>
</dbReference>
<dbReference type="InterPro" id="IPR036737">
    <property type="entry name" value="OmpA-like_sf"/>
</dbReference>
<accession>A0ABU3BAG6</accession>
<keyword evidence="9" id="KW-0998">Cell outer membrane</keyword>
<keyword evidence="3" id="KW-1134">Transmembrane beta strand</keyword>
<feature type="region of interest" description="Disordered" evidence="11">
    <location>
        <begin position="470"/>
        <end position="509"/>
    </location>
</feature>
<sequence>MSKNLRMAAAAALAFSFTTAGAVDPGWYVEGGLGYSKLNDSDATQETFGPGGPGGPGTPGTPGSGFLVIPGLINLFPTGPGAGGPGGPGGPGGFGNSQNFEIEYDDGAFGSLSLGYAWEGGFRSELQLRYSENDLDMINDGMGGNTDADGDITSTALMANAWFDFNPDGNWHPYVGGGLGAAEIELDAGGGAADDTVLAAQLGAGIEFDLSDTLALGLGYRFFKADDPEFEATDPATGNTQRTDVDYEQHSAMLSLRYVFAPAALTDSDGDGVPDVDDKCPNTPSGAPVDADGCPLDSDGDGVPDYADKCPNTPAGVPVDDTGCPLDSDGDGVPDYKDDCPNTPKGTQVNASGCPLVVDSDGDGVPDDRDKCPDTPPGQPVTTDGCAVGQSTVLQGVKFEFNSARLTPNAEQILIGVAETLKDSPGFDVEVGGHTDSIGSDSYNLELSQERTESAVEFLVGQGIDRSRMVARGYGESQPVAPNVNPDGSDNPEGRARNRRVELKVVGQR</sequence>
<dbReference type="PANTHER" id="PTHR30329">
    <property type="entry name" value="STATOR ELEMENT OF FLAGELLAR MOTOR COMPLEX"/>
    <property type="match status" value="1"/>
</dbReference>
<dbReference type="Proteomes" id="UP001259982">
    <property type="component" value="Unassembled WGS sequence"/>
</dbReference>
<keyword evidence="15" id="KW-1185">Reference proteome</keyword>
<keyword evidence="7" id="KW-0626">Porin</keyword>
<dbReference type="Gene3D" id="2.40.160.20">
    <property type="match status" value="1"/>
</dbReference>
<feature type="compositionally biased region" description="Gly residues" evidence="11">
    <location>
        <begin position="80"/>
        <end position="95"/>
    </location>
</feature>
<dbReference type="EMBL" id="JAVRHY010000014">
    <property type="protein sequence ID" value="MDT0619448.1"/>
    <property type="molecule type" value="Genomic_DNA"/>
</dbReference>
<evidence type="ECO:0000256" key="12">
    <source>
        <dbReference type="SAM" id="SignalP"/>
    </source>
</evidence>
<evidence type="ECO:0000259" key="13">
    <source>
        <dbReference type="PROSITE" id="PS51123"/>
    </source>
</evidence>
<evidence type="ECO:0000313" key="14">
    <source>
        <dbReference type="EMBL" id="MDT0619448.1"/>
    </source>
</evidence>
<dbReference type="InterPro" id="IPR028974">
    <property type="entry name" value="TSP_type-3_rpt"/>
</dbReference>
<feature type="region of interest" description="Disordered" evidence="11">
    <location>
        <begin position="40"/>
        <end position="63"/>
    </location>
</feature>
<feature type="region of interest" description="Disordered" evidence="11">
    <location>
        <begin position="355"/>
        <end position="383"/>
    </location>
</feature>
<feature type="signal peptide" evidence="12">
    <location>
        <begin position="1"/>
        <end position="22"/>
    </location>
</feature>
<evidence type="ECO:0000256" key="6">
    <source>
        <dbReference type="ARBA" id="ARBA00023065"/>
    </source>
</evidence>
<evidence type="ECO:0000256" key="1">
    <source>
        <dbReference type="ARBA" id="ARBA00004571"/>
    </source>
</evidence>
<keyword evidence="5 12" id="KW-0732">Signal</keyword>
<evidence type="ECO:0000313" key="15">
    <source>
        <dbReference type="Proteomes" id="UP001259982"/>
    </source>
</evidence>
<dbReference type="SUPFAM" id="SSF103088">
    <property type="entry name" value="OmpA-like"/>
    <property type="match status" value="1"/>
</dbReference>
<evidence type="ECO:0000256" key="7">
    <source>
        <dbReference type="ARBA" id="ARBA00023114"/>
    </source>
</evidence>
<evidence type="ECO:0000256" key="9">
    <source>
        <dbReference type="ARBA" id="ARBA00023237"/>
    </source>
</evidence>
<comment type="subcellular location">
    <subcellularLocation>
        <location evidence="1">Cell outer membrane</location>
        <topology evidence="1">Multi-pass membrane protein</topology>
    </subcellularLocation>
</comment>
<gene>
    <name evidence="14" type="ORF">RM531_13300</name>
</gene>
<dbReference type="PANTHER" id="PTHR30329:SF21">
    <property type="entry name" value="LIPOPROTEIN YIAD-RELATED"/>
    <property type="match status" value="1"/>
</dbReference>
<evidence type="ECO:0000256" key="5">
    <source>
        <dbReference type="ARBA" id="ARBA00022729"/>
    </source>
</evidence>
<evidence type="ECO:0000256" key="4">
    <source>
        <dbReference type="ARBA" id="ARBA00022692"/>
    </source>
</evidence>
<dbReference type="PROSITE" id="PS51123">
    <property type="entry name" value="OMPA_2"/>
    <property type="match status" value="1"/>
</dbReference>
<dbReference type="SUPFAM" id="SSF103647">
    <property type="entry name" value="TSP type-3 repeat"/>
    <property type="match status" value="1"/>
</dbReference>
<keyword evidence="6" id="KW-0406">Ion transport</keyword>
<dbReference type="Gene3D" id="4.10.1080.10">
    <property type="entry name" value="TSP type-3 repeat"/>
    <property type="match status" value="2"/>
</dbReference>
<evidence type="ECO:0000256" key="10">
    <source>
        <dbReference type="PROSITE-ProRule" id="PRU00473"/>
    </source>
</evidence>
<evidence type="ECO:0000256" key="3">
    <source>
        <dbReference type="ARBA" id="ARBA00022452"/>
    </source>
</evidence>
<proteinExistence type="predicted"/>
<dbReference type="InterPro" id="IPR011250">
    <property type="entry name" value="OMP/PagP_B-barrel"/>
</dbReference>
<keyword evidence="2" id="KW-0813">Transport</keyword>
<dbReference type="InterPro" id="IPR050330">
    <property type="entry name" value="Bact_OuterMem_StrucFunc"/>
</dbReference>
<dbReference type="InterPro" id="IPR006664">
    <property type="entry name" value="OMP_bac"/>
</dbReference>